<evidence type="ECO:0000313" key="3">
    <source>
        <dbReference type="Proteomes" id="UP000053144"/>
    </source>
</evidence>
<accession>A0A0L9VJZ0</accession>
<dbReference type="AlphaFoldDB" id="A0A0L9VJZ0"/>
<evidence type="ECO:0000313" key="2">
    <source>
        <dbReference type="EMBL" id="KOM55370.1"/>
    </source>
</evidence>
<name>A0A0L9VJZ0_PHAAN</name>
<gene>
    <name evidence="2" type="ORF">LR48_Vigan10g126200</name>
</gene>
<proteinExistence type="predicted"/>
<protein>
    <submittedName>
        <fullName evidence="2">Uncharacterized protein</fullName>
    </submittedName>
</protein>
<dbReference type="EMBL" id="CM003380">
    <property type="protein sequence ID" value="KOM55370.1"/>
    <property type="molecule type" value="Genomic_DNA"/>
</dbReference>
<reference evidence="3" key="1">
    <citation type="journal article" date="2015" name="Proc. Natl. Acad. Sci. U.S.A.">
        <title>Genome sequencing of adzuki bean (Vigna angularis) provides insight into high starch and low fat accumulation and domestication.</title>
        <authorList>
            <person name="Yang K."/>
            <person name="Tian Z."/>
            <person name="Chen C."/>
            <person name="Luo L."/>
            <person name="Zhao B."/>
            <person name="Wang Z."/>
            <person name="Yu L."/>
            <person name="Li Y."/>
            <person name="Sun Y."/>
            <person name="Li W."/>
            <person name="Chen Y."/>
            <person name="Li Y."/>
            <person name="Zhang Y."/>
            <person name="Ai D."/>
            <person name="Zhao J."/>
            <person name="Shang C."/>
            <person name="Ma Y."/>
            <person name="Wu B."/>
            <person name="Wang M."/>
            <person name="Gao L."/>
            <person name="Sun D."/>
            <person name="Zhang P."/>
            <person name="Guo F."/>
            <person name="Wang W."/>
            <person name="Li Y."/>
            <person name="Wang J."/>
            <person name="Varshney R.K."/>
            <person name="Wang J."/>
            <person name="Ling H.Q."/>
            <person name="Wan P."/>
        </authorList>
    </citation>
    <scope>NUCLEOTIDE SEQUENCE</scope>
    <source>
        <strain evidence="3">cv. Jingnong 6</strain>
    </source>
</reference>
<feature type="compositionally biased region" description="Acidic residues" evidence="1">
    <location>
        <begin position="58"/>
        <end position="69"/>
    </location>
</feature>
<dbReference type="Gramene" id="KOM55370">
    <property type="protein sequence ID" value="KOM55370"/>
    <property type="gene ID" value="LR48_Vigan10g126200"/>
</dbReference>
<sequence>MPCWFPGFEYKGVDVLTEAFQSTHPGNKIDSSGHLQMGLVLQGNTYVHHDDVGNPNDKDDDEEMVDVPDEAGSFAPASPNQSYSLESLPRQLSNMYLLQASRHEEVCSLLRGLDDRVHTLEGLVQPLDADDSDE</sequence>
<feature type="region of interest" description="Disordered" evidence="1">
    <location>
        <begin position="50"/>
        <end position="82"/>
    </location>
</feature>
<dbReference type="Proteomes" id="UP000053144">
    <property type="component" value="Chromosome 10"/>
</dbReference>
<evidence type="ECO:0000256" key="1">
    <source>
        <dbReference type="SAM" id="MobiDB-lite"/>
    </source>
</evidence>
<organism evidence="2 3">
    <name type="scientific">Phaseolus angularis</name>
    <name type="common">Azuki bean</name>
    <name type="synonym">Vigna angularis</name>
    <dbReference type="NCBI Taxonomy" id="3914"/>
    <lineage>
        <taxon>Eukaryota</taxon>
        <taxon>Viridiplantae</taxon>
        <taxon>Streptophyta</taxon>
        <taxon>Embryophyta</taxon>
        <taxon>Tracheophyta</taxon>
        <taxon>Spermatophyta</taxon>
        <taxon>Magnoliopsida</taxon>
        <taxon>eudicotyledons</taxon>
        <taxon>Gunneridae</taxon>
        <taxon>Pentapetalae</taxon>
        <taxon>rosids</taxon>
        <taxon>fabids</taxon>
        <taxon>Fabales</taxon>
        <taxon>Fabaceae</taxon>
        <taxon>Papilionoideae</taxon>
        <taxon>50 kb inversion clade</taxon>
        <taxon>NPAAA clade</taxon>
        <taxon>indigoferoid/millettioid clade</taxon>
        <taxon>Phaseoleae</taxon>
        <taxon>Vigna</taxon>
    </lineage>
</organism>